<proteinExistence type="predicted"/>
<protein>
    <submittedName>
        <fullName evidence="2">Uncharacterized protein</fullName>
    </submittedName>
</protein>
<reference evidence="2" key="2">
    <citation type="submission" date="2023-12" db="EMBL/GenBank/DDBJ databases">
        <authorList>
            <person name="Sun Q."/>
            <person name="Inoue M."/>
        </authorList>
    </citation>
    <scope>NUCLEOTIDE SEQUENCE</scope>
    <source>
        <strain evidence="2">JCM 14265</strain>
    </source>
</reference>
<dbReference type="AlphaFoldDB" id="A0AAV3STY3"/>
<feature type="region of interest" description="Disordered" evidence="1">
    <location>
        <begin position="38"/>
        <end position="58"/>
    </location>
</feature>
<name>A0AAV3STY3_9EURY</name>
<dbReference type="Proteomes" id="UP001501425">
    <property type="component" value="Unassembled WGS sequence"/>
</dbReference>
<evidence type="ECO:0000256" key="1">
    <source>
        <dbReference type="SAM" id="MobiDB-lite"/>
    </source>
</evidence>
<dbReference type="EMBL" id="BAAADQ010000012">
    <property type="protein sequence ID" value="GAA0546021.1"/>
    <property type="molecule type" value="Genomic_DNA"/>
</dbReference>
<accession>A0AAV3STY3</accession>
<sequence length="162" mass="17000">MSGGRLVLGEFLADRRQFGAVRAEAALLSVAPPDRLPPILKNASDGPPEQGPQVRRRVSGAVDRRGEFRGQVRGHLRRGLGLVLVGGWRLPHRLLEEGPGPYVDAEGPGVRSGTLVVAPASGLDRGGPGFGSLGEPASESGQGLDLLCRHVAFGGDRFDGVR</sequence>
<evidence type="ECO:0000313" key="2">
    <source>
        <dbReference type="EMBL" id="GAA0546021.1"/>
    </source>
</evidence>
<organism evidence="2 3">
    <name type="scientific">Halorubrum ejinorense</name>
    <dbReference type="NCBI Taxonomy" id="425309"/>
    <lineage>
        <taxon>Archaea</taxon>
        <taxon>Methanobacteriati</taxon>
        <taxon>Methanobacteriota</taxon>
        <taxon>Stenosarchaea group</taxon>
        <taxon>Halobacteria</taxon>
        <taxon>Halobacteriales</taxon>
        <taxon>Haloferacaceae</taxon>
        <taxon>Halorubrum</taxon>
    </lineage>
</organism>
<comment type="caution">
    <text evidence="2">The sequence shown here is derived from an EMBL/GenBank/DDBJ whole genome shotgun (WGS) entry which is preliminary data.</text>
</comment>
<reference evidence="2" key="1">
    <citation type="journal article" date="2014" name="Int. J. Syst. Evol. Microbiol.">
        <title>Complete genome sequence of Corynebacterium casei LMG S-19264T (=DSM 44701T), isolated from a smear-ripened cheese.</title>
        <authorList>
            <consortium name="US DOE Joint Genome Institute (JGI-PGF)"/>
            <person name="Walter F."/>
            <person name="Albersmeier A."/>
            <person name="Kalinowski J."/>
            <person name="Ruckert C."/>
        </authorList>
    </citation>
    <scope>NUCLEOTIDE SEQUENCE</scope>
    <source>
        <strain evidence="2">JCM 14265</strain>
    </source>
</reference>
<evidence type="ECO:0000313" key="3">
    <source>
        <dbReference type="Proteomes" id="UP001501425"/>
    </source>
</evidence>
<gene>
    <name evidence="2" type="ORF">GCM10008994_21170</name>
</gene>